<reference evidence="1" key="1">
    <citation type="submission" date="2020-08" db="EMBL/GenBank/DDBJ databases">
        <title>Genome public.</title>
        <authorList>
            <person name="Liu C."/>
            <person name="Sun Q."/>
        </authorList>
    </citation>
    <scope>NUCLEOTIDE SEQUENCE</scope>
    <source>
        <strain evidence="1">NSJ-12</strain>
    </source>
</reference>
<gene>
    <name evidence="1" type="ORF">H8718_15530</name>
</gene>
<organism evidence="1 2">
    <name type="scientific">Zhenhengia yiwuensis</name>
    <dbReference type="NCBI Taxonomy" id="2763666"/>
    <lineage>
        <taxon>Bacteria</taxon>
        <taxon>Bacillati</taxon>
        <taxon>Bacillota</taxon>
        <taxon>Clostridia</taxon>
        <taxon>Lachnospirales</taxon>
        <taxon>Lachnospiraceae</taxon>
        <taxon>Zhenhengia</taxon>
    </lineage>
</organism>
<dbReference type="EMBL" id="JACRSY010000032">
    <property type="protein sequence ID" value="MBC8580930.1"/>
    <property type="molecule type" value="Genomic_DNA"/>
</dbReference>
<evidence type="ECO:0000313" key="1">
    <source>
        <dbReference type="EMBL" id="MBC8580930.1"/>
    </source>
</evidence>
<dbReference type="InterPro" id="IPR013324">
    <property type="entry name" value="RNA_pol_sigma_r3/r4-like"/>
</dbReference>
<accession>A0A926EKW4</accession>
<evidence type="ECO:0008006" key="3">
    <source>
        <dbReference type="Google" id="ProtNLM"/>
    </source>
</evidence>
<evidence type="ECO:0000313" key="2">
    <source>
        <dbReference type="Proteomes" id="UP000655830"/>
    </source>
</evidence>
<sequence>MAQYKELENILYNYPSLKIEVKNLYIDLEEITEVIRVYGESGAPDTGGPAYIFNSAVENEFIGREGSLKDKAEHIIRLIRSKERHIQKIENAISLLDAESIEFIQLRYWENIKIEHIALQYNLAKTALYKRKDKILKELRPYLIPVIAL</sequence>
<dbReference type="RefSeq" id="WP_249333613.1">
    <property type="nucleotide sequence ID" value="NZ_JACRSY010000032.1"/>
</dbReference>
<comment type="caution">
    <text evidence="1">The sequence shown here is derived from an EMBL/GenBank/DDBJ whole genome shotgun (WGS) entry which is preliminary data.</text>
</comment>
<dbReference type="InterPro" id="IPR036388">
    <property type="entry name" value="WH-like_DNA-bd_sf"/>
</dbReference>
<protein>
    <recommendedName>
        <fullName evidence="3">Phage transcriptional activator, RinA family</fullName>
    </recommendedName>
</protein>
<name>A0A926EKW4_9FIRM</name>
<dbReference type="Proteomes" id="UP000655830">
    <property type="component" value="Unassembled WGS sequence"/>
</dbReference>
<dbReference type="SUPFAM" id="SSF88659">
    <property type="entry name" value="Sigma3 and sigma4 domains of RNA polymerase sigma factors"/>
    <property type="match status" value="1"/>
</dbReference>
<dbReference type="AlphaFoldDB" id="A0A926EKW4"/>
<dbReference type="Gene3D" id="1.10.10.10">
    <property type="entry name" value="Winged helix-like DNA-binding domain superfamily/Winged helix DNA-binding domain"/>
    <property type="match status" value="1"/>
</dbReference>
<proteinExistence type="predicted"/>
<keyword evidence="2" id="KW-1185">Reference proteome</keyword>